<reference evidence="3" key="1">
    <citation type="submission" date="2007-03" db="EMBL/GenBank/DDBJ databases">
        <title>Complete sequence of chromosome 1 of Burkholderia vietnamiensis G4.</title>
        <authorList>
            <consortium name="US DOE Joint Genome Institute"/>
            <person name="Copeland A."/>
            <person name="Lucas S."/>
            <person name="Lapidus A."/>
            <person name="Barry K."/>
            <person name="Detter J.C."/>
            <person name="Glavina del Rio T."/>
            <person name="Hammon N."/>
            <person name="Israni S."/>
            <person name="Dalin E."/>
            <person name="Tice H."/>
            <person name="Pitluck S."/>
            <person name="Chain P."/>
            <person name="Malfatti S."/>
            <person name="Shin M."/>
            <person name="Vergez L."/>
            <person name="Schmutz J."/>
            <person name="Larimer F."/>
            <person name="Land M."/>
            <person name="Hauser L."/>
            <person name="Kyrpides N."/>
            <person name="Tiedje J."/>
            <person name="Richardson P."/>
        </authorList>
    </citation>
    <scope>NUCLEOTIDE SEQUENCE [LARGE SCALE GENOMIC DNA]</scope>
    <source>
        <strain evidence="3">G4 / LMG 22486</strain>
    </source>
</reference>
<dbReference type="KEGG" id="bvi:Bcep1808_2036"/>
<dbReference type="AlphaFoldDB" id="A4JFI5"/>
<evidence type="ECO:0000313" key="3">
    <source>
        <dbReference type="Proteomes" id="UP000002287"/>
    </source>
</evidence>
<evidence type="ECO:0000313" key="2">
    <source>
        <dbReference type="EMBL" id="ABO55038.1"/>
    </source>
</evidence>
<keyword evidence="1" id="KW-1133">Transmembrane helix</keyword>
<feature type="transmembrane region" description="Helical" evidence="1">
    <location>
        <begin position="139"/>
        <end position="158"/>
    </location>
</feature>
<keyword evidence="1" id="KW-0472">Membrane</keyword>
<organism evidence="2 3">
    <name type="scientific">Burkholderia vietnamiensis (strain G4 / LMG 22486)</name>
    <name type="common">Burkholderia cepacia (strain R1808)</name>
    <dbReference type="NCBI Taxonomy" id="269482"/>
    <lineage>
        <taxon>Bacteria</taxon>
        <taxon>Pseudomonadati</taxon>
        <taxon>Pseudomonadota</taxon>
        <taxon>Betaproteobacteria</taxon>
        <taxon>Burkholderiales</taxon>
        <taxon>Burkholderiaceae</taxon>
        <taxon>Burkholderia</taxon>
        <taxon>Burkholderia cepacia complex</taxon>
    </lineage>
</organism>
<accession>A4JFI5</accession>
<keyword evidence="1" id="KW-0812">Transmembrane</keyword>
<gene>
    <name evidence="2" type="ordered locus">Bcep1808_2036</name>
</gene>
<proteinExistence type="predicted"/>
<name>A4JFI5_BURVG</name>
<dbReference type="EMBL" id="CP000614">
    <property type="protein sequence ID" value="ABO55038.1"/>
    <property type="molecule type" value="Genomic_DNA"/>
</dbReference>
<evidence type="ECO:0000256" key="1">
    <source>
        <dbReference type="SAM" id="Phobius"/>
    </source>
</evidence>
<dbReference type="Proteomes" id="UP000002287">
    <property type="component" value="Chromosome 1"/>
</dbReference>
<protein>
    <submittedName>
        <fullName evidence="2">Uncharacterized protein</fullName>
    </submittedName>
</protein>
<dbReference type="HOGENOM" id="CLU_1438601_0_0_4"/>
<sequence>MRNAFSKLTLSSLLRQGAALRDSARRGPELAYRAGRSIVFRLAGSFRALVDACERVALSVLRDRLRALVFAVALALLVAPPPMRHARERVLVGMIAWLPACDAPPIAGATAPMAFAQAPLCAAARSEAIGPAVRAGAPWVVAIYLWGMTLWAAAWIAAQTVRWSRALPSLWRRALARVDAQSTDQGAD</sequence>